<protein>
    <submittedName>
        <fullName evidence="1">Uncharacterized protein</fullName>
    </submittedName>
</protein>
<proteinExistence type="predicted"/>
<reference evidence="1" key="1">
    <citation type="submission" date="2022-09" db="EMBL/GenBank/DDBJ databases">
        <title>A Global Phylogenomic Analysis of the Shiitake Genus Lentinula.</title>
        <authorList>
            <consortium name="DOE Joint Genome Institute"/>
            <person name="Sierra-Patev S."/>
            <person name="Min B."/>
            <person name="Naranjo-Ortiz M."/>
            <person name="Looney B."/>
            <person name="Konkel Z."/>
            <person name="Slot J.C."/>
            <person name="Sakamoto Y."/>
            <person name="Steenwyk J.L."/>
            <person name="Rokas A."/>
            <person name="Carro J."/>
            <person name="Camarero S."/>
            <person name="Ferreira P."/>
            <person name="Molpeceres G."/>
            <person name="Ruiz-Duenas F.J."/>
            <person name="Serrano A."/>
            <person name="Henrissat B."/>
            <person name="Drula E."/>
            <person name="Hughes K.W."/>
            <person name="Mata J.L."/>
            <person name="Ishikawa N.K."/>
            <person name="Vargas-Isla R."/>
            <person name="Ushijima S."/>
            <person name="Smith C.A."/>
            <person name="Ahrendt S."/>
            <person name="Andreopoulos W."/>
            <person name="He G."/>
            <person name="Labutti K."/>
            <person name="Lipzen A."/>
            <person name="Ng V."/>
            <person name="Riley R."/>
            <person name="Sandor L."/>
            <person name="Barry K."/>
            <person name="Martinez A.T."/>
            <person name="Xiao Y."/>
            <person name="Gibbons J.G."/>
            <person name="Terashima K."/>
            <person name="Grigoriev I.V."/>
            <person name="Hibbett D.S."/>
        </authorList>
    </citation>
    <scope>NUCLEOTIDE SEQUENCE</scope>
    <source>
        <strain evidence="1">TMI1499</strain>
    </source>
</reference>
<evidence type="ECO:0000313" key="2">
    <source>
        <dbReference type="Proteomes" id="UP001163835"/>
    </source>
</evidence>
<accession>A0ACC1U1V5</accession>
<keyword evidence="2" id="KW-1185">Reference proteome</keyword>
<name>A0ACC1U1V5_9AGAR</name>
<dbReference type="Proteomes" id="UP001163835">
    <property type="component" value="Unassembled WGS sequence"/>
</dbReference>
<evidence type="ECO:0000313" key="1">
    <source>
        <dbReference type="EMBL" id="KAJ3811029.1"/>
    </source>
</evidence>
<organism evidence="1 2">
    <name type="scientific">Lentinula aff. lateritia</name>
    <dbReference type="NCBI Taxonomy" id="2804960"/>
    <lineage>
        <taxon>Eukaryota</taxon>
        <taxon>Fungi</taxon>
        <taxon>Dikarya</taxon>
        <taxon>Basidiomycota</taxon>
        <taxon>Agaricomycotina</taxon>
        <taxon>Agaricomycetes</taxon>
        <taxon>Agaricomycetidae</taxon>
        <taxon>Agaricales</taxon>
        <taxon>Marasmiineae</taxon>
        <taxon>Omphalotaceae</taxon>
        <taxon>Lentinula</taxon>
    </lineage>
</organism>
<gene>
    <name evidence="1" type="ORF">F5876DRAFT_76227</name>
</gene>
<comment type="caution">
    <text evidence="1">The sequence shown here is derived from an EMBL/GenBank/DDBJ whole genome shotgun (WGS) entry which is preliminary data.</text>
</comment>
<dbReference type="EMBL" id="MU795076">
    <property type="protein sequence ID" value="KAJ3811029.1"/>
    <property type="molecule type" value="Genomic_DNA"/>
</dbReference>
<sequence>MAKNIEHESEEIEEEISKLNSLLDNNEPPSSYQIPFINERTERLDAYLAKAHARLQKARGEILRYRSILTGNVRHAIRRFKTYPNLRPRNDLYALSLMSAESGETSRYPPQHFGIIPHCSRRSRVYPLYLTLLLANFTCQEEEEQEKTKIFVGAPNTADKLLRHAPRWLYFDFNASWYAYHLAEIPFPALSASGLPDLHEVCYSIHTRKRRFG</sequence>